<dbReference type="OrthoDB" id="9816424at2"/>
<dbReference type="InterPro" id="IPR029063">
    <property type="entry name" value="SAM-dependent_MTases_sf"/>
</dbReference>
<dbReference type="SUPFAM" id="SSF53335">
    <property type="entry name" value="S-adenosyl-L-methionine-dependent methyltransferases"/>
    <property type="match status" value="1"/>
</dbReference>
<organism evidence="2 3">
    <name type="scientific">Solemya velum gill symbiont</name>
    <dbReference type="NCBI Taxonomy" id="2340"/>
    <lineage>
        <taxon>Bacteria</taxon>
        <taxon>Pseudomonadati</taxon>
        <taxon>Pseudomonadota</taxon>
        <taxon>Gammaproteobacteria</taxon>
        <taxon>sulfur-oxidizing symbionts</taxon>
    </lineage>
</organism>
<dbReference type="Pfam" id="PF08241">
    <property type="entry name" value="Methyltransf_11"/>
    <property type="match status" value="1"/>
</dbReference>
<evidence type="ECO:0000259" key="1">
    <source>
        <dbReference type="Pfam" id="PF08241"/>
    </source>
</evidence>
<keyword evidence="3" id="KW-1185">Reference proteome</keyword>
<reference evidence="2 3" key="1">
    <citation type="journal article" date="2014" name="BMC Genomics">
        <title>The genome of the intracellular bacterium of the coastal bivalve, Solemya velum: a blueprint for thriving in and out of symbiosis.</title>
        <authorList>
            <person name="Dmytrenko O."/>
            <person name="Russell S.L."/>
            <person name="Loo W.T."/>
            <person name="Fontanez K.M."/>
            <person name="Liao L."/>
            <person name="Roeselers G."/>
            <person name="Sharma R."/>
            <person name="Stewart F.J."/>
            <person name="Newton I.L."/>
            <person name="Woyke T."/>
            <person name="Wu D."/>
            <person name="Lang J.M."/>
            <person name="Eisen J.A."/>
            <person name="Cavanaugh C.M."/>
        </authorList>
    </citation>
    <scope>NUCLEOTIDE SEQUENCE [LARGE SCALE GENOMIC DNA]</scope>
    <source>
        <strain evidence="2 3">WH</strain>
    </source>
</reference>
<dbReference type="Proteomes" id="UP000030856">
    <property type="component" value="Unassembled WGS sequence"/>
</dbReference>
<gene>
    <name evidence="2" type="ORF">JV46_06910</name>
</gene>
<dbReference type="eggNOG" id="COG2227">
    <property type="taxonomic scope" value="Bacteria"/>
</dbReference>
<dbReference type="GO" id="GO:0032259">
    <property type="term" value="P:methylation"/>
    <property type="evidence" value="ECO:0007669"/>
    <property type="project" value="UniProtKB-KW"/>
</dbReference>
<comment type="caution">
    <text evidence="2">The sequence shown here is derived from an EMBL/GenBank/DDBJ whole genome shotgun (WGS) entry which is preliminary data.</text>
</comment>
<dbReference type="STRING" id="2340.JV46_06910"/>
<accession>A0A0B0H8I5</accession>
<dbReference type="Gene3D" id="3.40.50.150">
    <property type="entry name" value="Vaccinia Virus protein VP39"/>
    <property type="match status" value="1"/>
</dbReference>
<dbReference type="CDD" id="cd02440">
    <property type="entry name" value="AdoMet_MTases"/>
    <property type="match status" value="1"/>
</dbReference>
<dbReference type="AlphaFoldDB" id="A0A0B0H8I5"/>
<evidence type="ECO:0000313" key="3">
    <source>
        <dbReference type="Proteomes" id="UP000030856"/>
    </source>
</evidence>
<sequence length="272" mass="30936">MKNIDELIQSPQFSSEAIEHHIDMLGERVFQVKTKWPHFNLLLRDLRSLSERLEENSLVISLERGLLYGGSSLAAPVFSGHRVIAADCSPASADDRGAYNETMVDDARFLSVPSSIRTNIEKTDLPGAKADLVIVPNLVHHIADQSALFSEISRLLKPGGLAYVFEPLVRELHQSPDDFLRYTPYGLENILKKNGLHPLETKTEGGPFSVIAYSWAQALEYIPQEDRSELNEWFYNEHFPQLMEWDTKYPNNQERKFTSFPMAFSVLAQKKD</sequence>
<proteinExistence type="predicted"/>
<keyword evidence="2" id="KW-0489">Methyltransferase</keyword>
<name>A0A0B0H8I5_SOVGS</name>
<dbReference type="GO" id="GO:0008757">
    <property type="term" value="F:S-adenosylmethionine-dependent methyltransferase activity"/>
    <property type="evidence" value="ECO:0007669"/>
    <property type="project" value="InterPro"/>
</dbReference>
<evidence type="ECO:0000313" key="2">
    <source>
        <dbReference type="EMBL" id="KHF25375.1"/>
    </source>
</evidence>
<protein>
    <submittedName>
        <fullName evidence="2">Methyltransferase domain-containing protein</fullName>
    </submittedName>
</protein>
<dbReference type="EMBL" id="JRAA01000002">
    <property type="protein sequence ID" value="KHF25375.1"/>
    <property type="molecule type" value="Genomic_DNA"/>
</dbReference>
<dbReference type="InterPro" id="IPR013216">
    <property type="entry name" value="Methyltransf_11"/>
</dbReference>
<keyword evidence="2" id="KW-0808">Transferase</keyword>
<feature type="domain" description="Methyltransferase type 11" evidence="1">
    <location>
        <begin position="80"/>
        <end position="163"/>
    </location>
</feature>
<dbReference type="RefSeq" id="WP_043117604.1">
    <property type="nucleotide sequence ID" value="NZ_JRAA01000002.1"/>
</dbReference>